<name>A0A2P4UKW0_9ACTN</name>
<dbReference type="AlphaFoldDB" id="A0A2P4UKW0"/>
<sequence>MGLLSNLLLLPLAPVRVAGWTLDQVVDAAEQQYYDPAALRRELAELARDLDAGRIGAAEFDRREDELLDLLEASEARKRGAP</sequence>
<dbReference type="Proteomes" id="UP000242367">
    <property type="component" value="Unassembled WGS sequence"/>
</dbReference>
<reference evidence="1 2" key="1">
    <citation type="journal article" date="2017" name="Chemistry">
        <title>Isolation, Biosynthesis and Chemical Modifications of Rubterolones A-F: Rare Tropolone Alkaloids from Actinomadura sp. 5-2.</title>
        <authorList>
            <person name="Guo H."/>
            <person name="Benndorf R."/>
            <person name="Leichnitz D."/>
            <person name="Klassen J.L."/>
            <person name="Vollmers J."/>
            <person name="Gorls H."/>
            <person name="Steinacker M."/>
            <person name="Weigel C."/>
            <person name="Dahse H.M."/>
            <person name="Kaster A.K."/>
            <person name="de Beer Z.W."/>
            <person name="Poulsen M."/>
            <person name="Beemelmanns C."/>
        </authorList>
    </citation>
    <scope>NUCLEOTIDE SEQUENCE [LARGE SCALE GENOMIC DNA]</scope>
    <source>
        <strain evidence="1 2">5-2</strain>
    </source>
</reference>
<proteinExistence type="predicted"/>
<comment type="caution">
    <text evidence="1">The sequence shown here is derived from an EMBL/GenBank/DDBJ whole genome shotgun (WGS) entry which is preliminary data.</text>
</comment>
<dbReference type="Pfam" id="PF05120">
    <property type="entry name" value="GvpG"/>
    <property type="match status" value="1"/>
</dbReference>
<dbReference type="RefSeq" id="WP_103560757.1">
    <property type="nucleotide sequence ID" value="NZ_MTBP01000001.1"/>
</dbReference>
<evidence type="ECO:0000313" key="1">
    <source>
        <dbReference type="EMBL" id="POM25685.1"/>
    </source>
</evidence>
<accession>A0A2P4UKW0</accession>
<gene>
    <name evidence="1" type="ORF">BTM25_00680</name>
</gene>
<keyword evidence="2" id="KW-1185">Reference proteome</keyword>
<organism evidence="1 2">
    <name type="scientific">Actinomadura rubteroloni</name>
    <dbReference type="NCBI Taxonomy" id="1926885"/>
    <lineage>
        <taxon>Bacteria</taxon>
        <taxon>Bacillati</taxon>
        <taxon>Actinomycetota</taxon>
        <taxon>Actinomycetes</taxon>
        <taxon>Streptosporangiales</taxon>
        <taxon>Thermomonosporaceae</taxon>
        <taxon>Actinomadura</taxon>
    </lineage>
</organism>
<dbReference type="InterPro" id="IPR007804">
    <property type="entry name" value="GvpG"/>
</dbReference>
<protein>
    <submittedName>
        <fullName evidence="1">Gas vesicle protein G</fullName>
    </submittedName>
</protein>
<dbReference type="EMBL" id="MTBP01000001">
    <property type="protein sequence ID" value="POM25685.1"/>
    <property type="molecule type" value="Genomic_DNA"/>
</dbReference>
<evidence type="ECO:0000313" key="2">
    <source>
        <dbReference type="Proteomes" id="UP000242367"/>
    </source>
</evidence>